<organism evidence="2 3">
    <name type="scientific">Pseudoclavibacter endophyticus</name>
    <dbReference type="NCBI Taxonomy" id="1778590"/>
    <lineage>
        <taxon>Bacteria</taxon>
        <taxon>Bacillati</taxon>
        <taxon>Actinomycetota</taxon>
        <taxon>Actinomycetes</taxon>
        <taxon>Micrococcales</taxon>
        <taxon>Microbacteriaceae</taxon>
        <taxon>Pseudoclavibacter</taxon>
    </lineage>
</organism>
<feature type="transmembrane region" description="Helical" evidence="1">
    <location>
        <begin position="34"/>
        <end position="59"/>
    </location>
</feature>
<feature type="transmembrane region" description="Helical" evidence="1">
    <location>
        <begin position="6"/>
        <end position="22"/>
    </location>
</feature>
<gene>
    <name evidence="2" type="ORF">F8O04_06005</name>
</gene>
<keyword evidence="1" id="KW-1133">Transmembrane helix</keyword>
<name>A0A6H9WKV4_9MICO</name>
<evidence type="ECO:0000313" key="2">
    <source>
        <dbReference type="EMBL" id="KAB1649783.1"/>
    </source>
</evidence>
<accession>A0A6H9WKV4</accession>
<reference evidence="2 3" key="1">
    <citation type="submission" date="2019-09" db="EMBL/GenBank/DDBJ databases">
        <title>Phylogeny of genus Pseudoclavibacter and closely related genus.</title>
        <authorList>
            <person name="Li Y."/>
        </authorList>
    </citation>
    <scope>NUCLEOTIDE SEQUENCE [LARGE SCALE GENOMIC DNA]</scope>
    <source>
        <strain evidence="2 3">EGI 60007</strain>
    </source>
</reference>
<sequence>MELMFAGLAGLIIGLAGYFLTRERSLVGAALVPASGAITALVVWEVLTWLGAVLGLGWLAYDQGWIWWITLGATVLVVGVLAVTVGRRRKRDDDEFFDRLRHVGRARV</sequence>
<dbReference type="EMBL" id="WBJY01000001">
    <property type="protein sequence ID" value="KAB1649783.1"/>
    <property type="molecule type" value="Genomic_DNA"/>
</dbReference>
<protein>
    <submittedName>
        <fullName evidence="2">Uncharacterized protein</fullName>
    </submittedName>
</protein>
<dbReference type="Proteomes" id="UP000431744">
    <property type="component" value="Unassembled WGS sequence"/>
</dbReference>
<dbReference type="AlphaFoldDB" id="A0A6H9WKV4"/>
<comment type="caution">
    <text evidence="2">The sequence shown here is derived from an EMBL/GenBank/DDBJ whole genome shotgun (WGS) entry which is preliminary data.</text>
</comment>
<evidence type="ECO:0000313" key="3">
    <source>
        <dbReference type="Proteomes" id="UP000431744"/>
    </source>
</evidence>
<feature type="transmembrane region" description="Helical" evidence="1">
    <location>
        <begin position="65"/>
        <end position="85"/>
    </location>
</feature>
<keyword evidence="1" id="KW-0472">Membrane</keyword>
<keyword evidence="1" id="KW-0812">Transmembrane</keyword>
<proteinExistence type="predicted"/>
<keyword evidence="3" id="KW-1185">Reference proteome</keyword>
<evidence type="ECO:0000256" key="1">
    <source>
        <dbReference type="SAM" id="Phobius"/>
    </source>
</evidence>